<sequence>MSDRKFRSDLAHRGRPCSHGMICMPGVQQDARSFQRQMLFF</sequence>
<dbReference type="Proteomes" id="UP000026682">
    <property type="component" value="Unassembled WGS sequence"/>
</dbReference>
<proteinExistence type="predicted"/>
<dbReference type="EMBL" id="JFZZ01000062">
    <property type="protein sequence ID" value="KAK91203.1"/>
    <property type="molecule type" value="Genomic_DNA"/>
</dbReference>
<dbReference type="AlphaFoldDB" id="A0A158M6B0"/>
<comment type="caution">
    <text evidence="1">The sequence shown here is derived from an EMBL/GenBank/DDBJ whole genome shotgun (WGS) entry which is preliminary data.</text>
</comment>
<accession>A0A158M6B0</accession>
<evidence type="ECO:0000313" key="1">
    <source>
        <dbReference type="EMBL" id="KAK91203.1"/>
    </source>
</evidence>
<gene>
    <name evidence="1" type="ORF">L497_3030</name>
</gene>
<protein>
    <submittedName>
        <fullName evidence="1">Uncharacterized protein</fullName>
    </submittedName>
</protein>
<evidence type="ECO:0000313" key="2">
    <source>
        <dbReference type="Proteomes" id="UP000026682"/>
    </source>
</evidence>
<reference evidence="1 2" key="1">
    <citation type="submission" date="2014-03" db="EMBL/GenBank/DDBJ databases">
        <title>Genome sequence of Bordetella holmseii.</title>
        <authorList>
            <person name="Harvill E."/>
            <person name="Goodfield L.L."/>
            <person name="Ivanov Y."/>
            <person name="Meyer J.A."/>
            <person name="Newth C."/>
            <person name="Cassiday P."/>
            <person name="Tondella M.L."/>
            <person name="Liao P."/>
            <person name="Zimmerman J."/>
            <person name="Meert K."/>
            <person name="Wessel D."/>
            <person name="Berger J."/>
            <person name="Dean J.M."/>
            <person name="Holubkov R."/>
            <person name="Burr J."/>
            <person name="Liu T."/>
            <person name="Brinkac L.M."/>
            <person name="Sanka R."/>
            <person name="Kim M."/>
            <person name="Losada L."/>
        </authorList>
    </citation>
    <scope>NUCLEOTIDE SEQUENCE [LARGE SCALE GENOMIC DNA]</scope>
    <source>
        <strain evidence="1 2">CDC-H585-BH</strain>
    </source>
</reference>
<organism evidence="1 2">
    <name type="scientific">Bordetella holmesii CDC-H585-BH</name>
    <dbReference type="NCBI Taxonomy" id="1331206"/>
    <lineage>
        <taxon>Bacteria</taxon>
        <taxon>Pseudomonadati</taxon>
        <taxon>Pseudomonadota</taxon>
        <taxon>Betaproteobacteria</taxon>
        <taxon>Burkholderiales</taxon>
        <taxon>Alcaligenaceae</taxon>
        <taxon>Bordetella</taxon>
    </lineage>
</organism>
<name>A0A158M6B0_9BORD</name>